<evidence type="ECO:0000313" key="1">
    <source>
        <dbReference type="EMBL" id="RVT65459.1"/>
    </source>
</evidence>
<protein>
    <recommendedName>
        <fullName evidence="3">DUF3892 domain-containing protein</fullName>
    </recommendedName>
</protein>
<dbReference type="RefSeq" id="WP_127737676.1">
    <property type="nucleotide sequence ID" value="NZ_CAJCKN010000093.1"/>
</dbReference>
<name>A0A3S2UH19_9BACI</name>
<proteinExistence type="predicted"/>
<dbReference type="Pfam" id="PF13031">
    <property type="entry name" value="DUF3892"/>
    <property type="match status" value="1"/>
</dbReference>
<dbReference type="EMBL" id="RZTZ01000002">
    <property type="protein sequence ID" value="RVT65459.1"/>
    <property type="molecule type" value="Genomic_DNA"/>
</dbReference>
<organism evidence="1 2">
    <name type="scientific">Niallia taxi</name>
    <dbReference type="NCBI Taxonomy" id="2499688"/>
    <lineage>
        <taxon>Bacteria</taxon>
        <taxon>Bacillati</taxon>
        <taxon>Bacillota</taxon>
        <taxon>Bacilli</taxon>
        <taxon>Bacillales</taxon>
        <taxon>Bacillaceae</taxon>
        <taxon>Niallia</taxon>
    </lineage>
</organism>
<reference evidence="1 2" key="1">
    <citation type="submission" date="2019-01" db="EMBL/GenBank/DDBJ databases">
        <title>Bacillus sp. M5HDSG1-1, whole genome shotgun sequence.</title>
        <authorList>
            <person name="Tuo L."/>
        </authorList>
    </citation>
    <scope>NUCLEOTIDE SEQUENCE [LARGE SCALE GENOMIC DNA]</scope>
    <source>
        <strain evidence="1 2">M5HDSG1-1</strain>
    </source>
</reference>
<evidence type="ECO:0008006" key="3">
    <source>
        <dbReference type="Google" id="ProtNLM"/>
    </source>
</evidence>
<evidence type="ECO:0000313" key="2">
    <source>
        <dbReference type="Proteomes" id="UP000288024"/>
    </source>
</evidence>
<gene>
    <name evidence="1" type="ORF">EM808_08145</name>
</gene>
<dbReference type="Proteomes" id="UP000288024">
    <property type="component" value="Unassembled WGS sequence"/>
</dbReference>
<dbReference type="AlphaFoldDB" id="A0A3S2UH19"/>
<keyword evidence="2" id="KW-1185">Reference proteome</keyword>
<accession>A0A3S2UH19</accession>
<dbReference type="InterPro" id="IPR024997">
    <property type="entry name" value="DUF3892"/>
</dbReference>
<sequence length="68" mass="7541">METIVAVERNHAGEIISFKTSDDRIISYRKAVMEAAEGSLSGIKLSETSIEEGSFTTIEDTFEEFPII</sequence>
<comment type="caution">
    <text evidence="1">The sequence shown here is derived from an EMBL/GenBank/DDBJ whole genome shotgun (WGS) entry which is preliminary data.</text>
</comment>